<reference evidence="3 4" key="1">
    <citation type="submission" date="2024-09" db="EMBL/GenBank/DDBJ databases">
        <title>Chromosome-scale assembly of Riccia sorocarpa.</title>
        <authorList>
            <person name="Paukszto L."/>
        </authorList>
    </citation>
    <scope>NUCLEOTIDE SEQUENCE [LARGE SCALE GENOMIC DNA]</scope>
    <source>
        <strain evidence="3">LP-2024</strain>
        <tissue evidence="3">Aerial parts of the thallus</tissue>
    </source>
</reference>
<evidence type="ECO:0000313" key="3">
    <source>
        <dbReference type="EMBL" id="KAL3697740.1"/>
    </source>
</evidence>
<feature type="region of interest" description="Disordered" evidence="2">
    <location>
        <begin position="899"/>
        <end position="934"/>
    </location>
</feature>
<feature type="region of interest" description="Disordered" evidence="2">
    <location>
        <begin position="582"/>
        <end position="602"/>
    </location>
</feature>
<evidence type="ECO:0000256" key="1">
    <source>
        <dbReference type="SAM" id="Coils"/>
    </source>
</evidence>
<feature type="compositionally biased region" description="Polar residues" evidence="2">
    <location>
        <begin position="299"/>
        <end position="327"/>
    </location>
</feature>
<dbReference type="Proteomes" id="UP001633002">
    <property type="component" value="Unassembled WGS sequence"/>
</dbReference>
<feature type="region of interest" description="Disordered" evidence="2">
    <location>
        <begin position="631"/>
        <end position="663"/>
    </location>
</feature>
<feature type="compositionally biased region" description="Polar residues" evidence="2">
    <location>
        <begin position="631"/>
        <end position="642"/>
    </location>
</feature>
<proteinExistence type="predicted"/>
<keyword evidence="1" id="KW-0175">Coiled coil</keyword>
<dbReference type="EMBL" id="JBJQOH010000002">
    <property type="protein sequence ID" value="KAL3697740.1"/>
    <property type="molecule type" value="Genomic_DNA"/>
</dbReference>
<comment type="caution">
    <text evidence="3">The sequence shown here is derived from an EMBL/GenBank/DDBJ whole genome shotgun (WGS) entry which is preliminary data.</text>
</comment>
<feature type="compositionally biased region" description="Low complexity" evidence="2">
    <location>
        <begin position="915"/>
        <end position="925"/>
    </location>
</feature>
<feature type="compositionally biased region" description="Basic and acidic residues" evidence="2">
    <location>
        <begin position="1111"/>
        <end position="1130"/>
    </location>
</feature>
<feature type="region of interest" description="Disordered" evidence="2">
    <location>
        <begin position="837"/>
        <end position="859"/>
    </location>
</feature>
<feature type="coiled-coil region" evidence="1">
    <location>
        <begin position="1005"/>
        <end position="1039"/>
    </location>
</feature>
<name>A0ABD3I1Z1_9MARC</name>
<feature type="compositionally biased region" description="Polar residues" evidence="2">
    <location>
        <begin position="843"/>
        <end position="853"/>
    </location>
</feature>
<keyword evidence="4" id="KW-1185">Reference proteome</keyword>
<sequence length="1448" mass="155539">MSGLTGLESSCTLTGNSQDTGHNLYESGLDLSSPSPLCLSEGVRPYSPIRAYPPAVNSPSRFPPPPSPGFSQTYPLNMTAFEGPSWFQHSSHPSPEPVALYDHWPESGVSSVSGCGLDSGSKFMSQWPSSSGTYVDYSKYPSTAEPSYPTVTSSNQYPLVDSTSNTLVPRFSSPVVEQSTVSPSTAVPSVCASKPLFTSASTQTTRPHLSNRFSFNPHASAFYPGMYSQTPYGHSEDFSLYCEPSFTSHHLAPTDFLFTPEQGVDSFYDASSRPVHSPETAPRPISSTARSLFPGLQSPAATSNPSVAPPLSSRTDYCGLSSSSDGSGTREFSCDFPPASSLSFKLPTSGASLFSPYHSAPTAAPHCETESAEPEEDEMMEQAVKEAGTLLYRQTVSPEEWRWSVYETQHLSPCDEGVVNFPDYLPSDPLSAYNYFKGVERIGQSCMNEAAVTGNNTDSFFALGLMERPKVHNQGGPSLKLAASALAEMLATTSTGRSMIAHVSPSQIASSSLHGDDTNLPVVDHSLEALHLPWLEEKAVDDCCSSSGSSGSVAVVKEANEAATREGSFPYESNHCQPIGSQNRSVGLANPDTSGQSQNSTAAWRPTSVFINTVPEVRDSLGFREFHNQESGSRFASSTGGNVENIRSDHPNPLLPQSVEDSDCIDSGTTRRLTTQTMDAVFSGDDDSVSGGSKANVTGVDSSARCQYVWNGREAIQVPLRSCSNFGTPGGSSSLTAVSPPADPPAITTADEVAAKLLASFSLLGPRTVDTMRSAPTHHSTVLQSITTSISNLTKVLLATHSSSFPQFDMAPVQQSLQGSILGLSQCLLLEQAKVDRDRERVASNSAEQSGLNDLTGYGQLPADIAMENSEAKWPGEAQDHGNESHFKVAFGVPVQGQSSLHHCPVESRSPSNATGSGTSGMTTSDNEEPLLTDRPEKTLLWTESVGAMSRHFHVSVEAQSGLSNDVPRSDRTDISQQHHGGDITDIVQFLRERDLINLPALKKLVAAEEREKDLLAHIQDLQEQLEFQEEENRGAAYLCGAIMQESELRASKLHEKSLSATGIKAGESAGTTEAIGDHLRREGEPKGTSESNLEQDEDDNSRVNGVTEGVSDRNADPKGIEDRSFELDRPYPDGIEARLAILLERRGRDTGEVAGNETGKSSSPEIPVTSDLDLVKEALNHSLSPGLQDDEHTFNEKAPSGLASHMLKQSEMLYNIDAAWNKCYDFEGSQCQSGESGECESNGSEYPGGLSIEKRAEIIRSRCTSSRNDTVKSGNEVDAGGADYQSLLGAYDISGLSLAQDCWLDNILGRSDVTLEDLVHSDDGHRQQVAARDTTGSGETQGSQSHVPQLLGSGSGSSDSQETWLENIIGRSGVTIQDLVHLHNRHDQRDVSPDSSLKPGRTDSYDLPTLSDALGSDKEAMKSMTPSQDSEEESGWEHVRLPRQMTK</sequence>
<protein>
    <submittedName>
        <fullName evidence="3">Uncharacterized protein</fullName>
    </submittedName>
</protein>
<feature type="compositionally biased region" description="Polar residues" evidence="2">
    <location>
        <begin position="7"/>
        <end position="21"/>
    </location>
</feature>
<feature type="compositionally biased region" description="Polar residues" evidence="2">
    <location>
        <begin position="1335"/>
        <end position="1348"/>
    </location>
</feature>
<evidence type="ECO:0000313" key="4">
    <source>
        <dbReference type="Proteomes" id="UP001633002"/>
    </source>
</evidence>
<feature type="region of interest" description="Disordered" evidence="2">
    <location>
        <begin position="1386"/>
        <end position="1448"/>
    </location>
</feature>
<feature type="region of interest" description="Disordered" evidence="2">
    <location>
        <begin position="1062"/>
        <end position="1130"/>
    </location>
</feature>
<organism evidence="3 4">
    <name type="scientific">Riccia sorocarpa</name>
    <dbReference type="NCBI Taxonomy" id="122646"/>
    <lineage>
        <taxon>Eukaryota</taxon>
        <taxon>Viridiplantae</taxon>
        <taxon>Streptophyta</taxon>
        <taxon>Embryophyta</taxon>
        <taxon>Marchantiophyta</taxon>
        <taxon>Marchantiopsida</taxon>
        <taxon>Marchantiidae</taxon>
        <taxon>Marchantiales</taxon>
        <taxon>Ricciaceae</taxon>
        <taxon>Riccia</taxon>
    </lineage>
</organism>
<feature type="region of interest" description="Disordered" evidence="2">
    <location>
        <begin position="269"/>
        <end position="332"/>
    </location>
</feature>
<feature type="region of interest" description="Disordered" evidence="2">
    <location>
        <begin position="1"/>
        <end position="33"/>
    </location>
</feature>
<feature type="region of interest" description="Disordered" evidence="2">
    <location>
        <begin position="1325"/>
        <end position="1362"/>
    </location>
</feature>
<accession>A0ABD3I1Z1</accession>
<evidence type="ECO:0000256" key="2">
    <source>
        <dbReference type="SAM" id="MobiDB-lite"/>
    </source>
</evidence>
<gene>
    <name evidence="3" type="ORF">R1sor_011816</name>
</gene>
<feature type="compositionally biased region" description="Basic and acidic residues" evidence="2">
    <location>
        <begin position="1076"/>
        <end position="1088"/>
    </location>
</feature>